<dbReference type="EMBL" id="SRLO01025018">
    <property type="protein sequence ID" value="TNN21952.1"/>
    <property type="molecule type" value="Genomic_DNA"/>
</dbReference>
<feature type="transmembrane region" description="Helical" evidence="2">
    <location>
        <begin position="143"/>
        <end position="162"/>
    </location>
</feature>
<comment type="caution">
    <text evidence="3">The sequence shown here is derived from an EMBL/GenBank/DDBJ whole genome shotgun (WGS) entry which is preliminary data.</text>
</comment>
<sequence>MAQAVVAMGTSRAPGKKKERRPVGEAKATGRKTRAALICSDASVDLLVFHPESRGAASESLSPDGGASGDDGVDILRTDGGGSGGSGAAALSGVPSVDHSRPLRLVSRVRGRGLSLRETVGIPAIQRGRTNHEIQTTVWASDALVFGFMSLIYYIFIFTLTLKSLGSLRKKKKSTVFSNENDIKLT</sequence>
<accession>A0A4Z2E0N2</accession>
<gene>
    <name evidence="3" type="ORF">EYF80_067936</name>
</gene>
<proteinExistence type="predicted"/>
<keyword evidence="2" id="KW-0812">Transmembrane</keyword>
<evidence type="ECO:0000256" key="1">
    <source>
        <dbReference type="SAM" id="MobiDB-lite"/>
    </source>
</evidence>
<organism evidence="3 4">
    <name type="scientific">Liparis tanakae</name>
    <name type="common">Tanaka's snailfish</name>
    <dbReference type="NCBI Taxonomy" id="230148"/>
    <lineage>
        <taxon>Eukaryota</taxon>
        <taxon>Metazoa</taxon>
        <taxon>Chordata</taxon>
        <taxon>Craniata</taxon>
        <taxon>Vertebrata</taxon>
        <taxon>Euteleostomi</taxon>
        <taxon>Actinopterygii</taxon>
        <taxon>Neopterygii</taxon>
        <taxon>Teleostei</taxon>
        <taxon>Neoteleostei</taxon>
        <taxon>Acanthomorphata</taxon>
        <taxon>Eupercaria</taxon>
        <taxon>Perciformes</taxon>
        <taxon>Cottioidei</taxon>
        <taxon>Cottales</taxon>
        <taxon>Liparidae</taxon>
        <taxon>Liparis</taxon>
    </lineage>
</organism>
<evidence type="ECO:0000313" key="4">
    <source>
        <dbReference type="Proteomes" id="UP000314294"/>
    </source>
</evidence>
<name>A0A4Z2E0N2_9TELE</name>
<feature type="region of interest" description="Disordered" evidence="1">
    <location>
        <begin position="1"/>
        <end position="30"/>
    </location>
</feature>
<protein>
    <submittedName>
        <fullName evidence="3">Uncharacterized protein</fullName>
    </submittedName>
</protein>
<feature type="region of interest" description="Disordered" evidence="1">
    <location>
        <begin position="55"/>
        <end position="95"/>
    </location>
</feature>
<reference evidence="3 4" key="1">
    <citation type="submission" date="2019-03" db="EMBL/GenBank/DDBJ databases">
        <title>First draft genome of Liparis tanakae, snailfish: a comprehensive survey of snailfish specific genes.</title>
        <authorList>
            <person name="Kim W."/>
            <person name="Song I."/>
            <person name="Jeong J.-H."/>
            <person name="Kim D."/>
            <person name="Kim S."/>
            <person name="Ryu S."/>
            <person name="Song J.Y."/>
            <person name="Lee S.K."/>
        </authorList>
    </citation>
    <scope>NUCLEOTIDE SEQUENCE [LARGE SCALE GENOMIC DNA]</scope>
    <source>
        <tissue evidence="3">Muscle</tissue>
    </source>
</reference>
<keyword evidence="2" id="KW-1133">Transmembrane helix</keyword>
<keyword evidence="2" id="KW-0472">Membrane</keyword>
<keyword evidence="4" id="KW-1185">Reference proteome</keyword>
<evidence type="ECO:0000313" key="3">
    <source>
        <dbReference type="EMBL" id="TNN21952.1"/>
    </source>
</evidence>
<dbReference type="Proteomes" id="UP000314294">
    <property type="component" value="Unassembled WGS sequence"/>
</dbReference>
<evidence type="ECO:0000256" key="2">
    <source>
        <dbReference type="SAM" id="Phobius"/>
    </source>
</evidence>
<dbReference type="AlphaFoldDB" id="A0A4Z2E0N2"/>